<feature type="compositionally biased region" description="Low complexity" evidence="1">
    <location>
        <begin position="1"/>
        <end position="13"/>
    </location>
</feature>
<dbReference type="EMBL" id="MCGR01000017">
    <property type="protein sequence ID" value="ORY84636.1"/>
    <property type="molecule type" value="Genomic_DNA"/>
</dbReference>
<comment type="caution">
    <text evidence="2">The sequence shown here is derived from an EMBL/GenBank/DDBJ whole genome shotgun (WGS) entry which is preliminary data.</text>
</comment>
<evidence type="ECO:0008006" key="4">
    <source>
        <dbReference type="Google" id="ProtNLM"/>
    </source>
</evidence>
<feature type="region of interest" description="Disordered" evidence="1">
    <location>
        <begin position="78"/>
        <end position="105"/>
    </location>
</feature>
<dbReference type="Proteomes" id="UP000193467">
    <property type="component" value="Unassembled WGS sequence"/>
</dbReference>
<dbReference type="CDD" id="cd11717">
    <property type="entry name" value="THUMP_THUMPD1_like"/>
    <property type="match status" value="1"/>
</dbReference>
<dbReference type="AlphaFoldDB" id="A0A1Y2FN39"/>
<dbReference type="FunCoup" id="A0A1Y2FN39">
    <property type="interactions" value="568"/>
</dbReference>
<dbReference type="OrthoDB" id="367221at2759"/>
<gene>
    <name evidence="2" type="ORF">BCR35DRAFT_351747</name>
</gene>
<sequence>MSAQGAPKRAGNAKGKGGGGQRYKSKRTVGGRGIFVTCIRGKEQRSQAEFMDLLDEVADRIYPADRLAELALLRAHRTAQPDAQTANPEGMDEDEASSEEEDESIEASIARELAELQSAGKKRKAPQPGKPKGPKPRFQSVETSTECMLFIATAWPYDPVELTEAIVREIQETAVSHTRYTQRLSPIAISCHALNSEQVDREAAAYIEKYFAEYSERTGKTEITYQIEPTIRCHEKPLSRSTLLASLGASVRALSEPPSPSSPFPTRPALTLSANLTTPDLVLLPTVFRSCFGLSIVEGKDWSGKTGRKFNLDQVAAEARKIRMEREGETMVRGMEGVEKKVVEPVVEKVQEEKLEVQADV</sequence>
<evidence type="ECO:0000256" key="1">
    <source>
        <dbReference type="SAM" id="MobiDB-lite"/>
    </source>
</evidence>
<dbReference type="GO" id="GO:0006400">
    <property type="term" value="P:tRNA modification"/>
    <property type="evidence" value="ECO:0007669"/>
    <property type="project" value="InterPro"/>
</dbReference>
<proteinExistence type="predicted"/>
<feature type="region of interest" description="Disordered" evidence="1">
    <location>
        <begin position="117"/>
        <end position="141"/>
    </location>
</feature>
<protein>
    <recommendedName>
        <fullName evidence="4">THUMP domain-containing protein</fullName>
    </recommendedName>
</protein>
<feature type="region of interest" description="Disordered" evidence="1">
    <location>
        <begin position="1"/>
        <end position="26"/>
    </location>
</feature>
<name>A0A1Y2FN39_9BASI</name>
<evidence type="ECO:0000313" key="3">
    <source>
        <dbReference type="Proteomes" id="UP000193467"/>
    </source>
</evidence>
<dbReference type="GO" id="GO:0003723">
    <property type="term" value="F:RNA binding"/>
    <property type="evidence" value="ECO:0007669"/>
    <property type="project" value="InterPro"/>
</dbReference>
<dbReference type="PANTHER" id="PTHR13452:SF10">
    <property type="entry name" value="THUMP DOMAIN-CONTAINING PROTEIN 1"/>
    <property type="match status" value="1"/>
</dbReference>
<reference evidence="2 3" key="1">
    <citation type="submission" date="2016-07" db="EMBL/GenBank/DDBJ databases">
        <title>Pervasive Adenine N6-methylation of Active Genes in Fungi.</title>
        <authorList>
            <consortium name="DOE Joint Genome Institute"/>
            <person name="Mondo S.J."/>
            <person name="Dannebaum R.O."/>
            <person name="Kuo R.C."/>
            <person name="Labutti K."/>
            <person name="Haridas S."/>
            <person name="Kuo A."/>
            <person name="Salamov A."/>
            <person name="Ahrendt S.R."/>
            <person name="Lipzen A."/>
            <person name="Sullivan W."/>
            <person name="Andreopoulos W.B."/>
            <person name="Clum A."/>
            <person name="Lindquist E."/>
            <person name="Daum C."/>
            <person name="Ramamoorthy G.K."/>
            <person name="Gryganskyi A."/>
            <person name="Culley D."/>
            <person name="Magnuson J.K."/>
            <person name="James T.Y."/>
            <person name="O'Malley M.A."/>
            <person name="Stajich J.E."/>
            <person name="Spatafora J.W."/>
            <person name="Visel A."/>
            <person name="Grigoriev I.V."/>
        </authorList>
    </citation>
    <scope>NUCLEOTIDE SEQUENCE [LARGE SCALE GENOMIC DNA]</scope>
    <source>
        <strain evidence="2 3">62-1032</strain>
    </source>
</reference>
<dbReference type="InParanoid" id="A0A1Y2FN39"/>
<dbReference type="PANTHER" id="PTHR13452">
    <property type="entry name" value="THUMP DOMAIN CONTAINING PROTEIN 1-RELATED"/>
    <property type="match status" value="1"/>
</dbReference>
<evidence type="ECO:0000313" key="2">
    <source>
        <dbReference type="EMBL" id="ORY84636.1"/>
    </source>
</evidence>
<organism evidence="2 3">
    <name type="scientific">Leucosporidium creatinivorum</name>
    <dbReference type="NCBI Taxonomy" id="106004"/>
    <lineage>
        <taxon>Eukaryota</taxon>
        <taxon>Fungi</taxon>
        <taxon>Dikarya</taxon>
        <taxon>Basidiomycota</taxon>
        <taxon>Pucciniomycotina</taxon>
        <taxon>Microbotryomycetes</taxon>
        <taxon>Leucosporidiales</taxon>
        <taxon>Leucosporidium</taxon>
    </lineage>
</organism>
<accession>A0A1Y2FN39</accession>
<keyword evidence="3" id="KW-1185">Reference proteome</keyword>
<feature type="compositionally biased region" description="Acidic residues" evidence="1">
    <location>
        <begin position="90"/>
        <end position="105"/>
    </location>
</feature>
<dbReference type="STRING" id="106004.A0A1Y2FN39"/>
<dbReference type="InterPro" id="IPR040183">
    <property type="entry name" value="THUMPD1-like"/>
</dbReference>
<dbReference type="Gene3D" id="3.30.2300.10">
    <property type="entry name" value="THUMP superfamily"/>
    <property type="match status" value="1"/>
</dbReference>